<dbReference type="Pfam" id="PF00069">
    <property type="entry name" value="Pkinase"/>
    <property type="match status" value="2"/>
</dbReference>
<organism evidence="6 7">
    <name type="scientific">Exidia glandulosa HHB12029</name>
    <dbReference type="NCBI Taxonomy" id="1314781"/>
    <lineage>
        <taxon>Eukaryota</taxon>
        <taxon>Fungi</taxon>
        <taxon>Dikarya</taxon>
        <taxon>Basidiomycota</taxon>
        <taxon>Agaricomycotina</taxon>
        <taxon>Agaricomycetes</taxon>
        <taxon>Auriculariales</taxon>
        <taxon>Exidiaceae</taxon>
        <taxon>Exidia</taxon>
    </lineage>
</organism>
<feature type="compositionally biased region" description="Polar residues" evidence="4">
    <location>
        <begin position="215"/>
        <end position="226"/>
    </location>
</feature>
<sequence length="504" mass="54978">MSSPELPSSPAARFLLGFYSPSQTPVALPPTEPDTEGQEVFGFVLGSEIGRGGFSVIRRATSASNGSVVAVKIVRFPEPTVPLANERREQITRERELWSNLKDENILPLFSSHSTDRAMYFVTLFCAAGSLFDIVKAGIPAQDDAGRMFRQVVHGIRYLHENARVIHGDIKLENVLVDDSGACRIADFGMARPIPDDSGTDSALDSASDDAESDTPQPTARRQTVSAGATLTVHLSLMRPSRHRGSLPSKPRQPKEEHVQPGSLPYAAPELLRPVYRRRKNGHMSPAQDIWAVGVMLYVLLSGNFPFEDTYEPRIRNKILTGVYQNPFGIGAAATEVLAGCLHPDMRERWTARRVDEAAWAVGWAEVGDEPAPRSSSIGSGRVLRSRSRAEDQEPVRPGPIRTSRSRSSVRPVSAARSLSRSSGEAGLGGGVPELSMSASSSLASVSEERRGRSRRRLQMDAELSRSPSGPMTPVDDVGVRPFAFLGIDESEEQSQPWSDVHKH</sequence>
<dbReference type="InterPro" id="IPR008271">
    <property type="entry name" value="Ser/Thr_kinase_AS"/>
</dbReference>
<keyword evidence="6" id="KW-0808">Transferase</keyword>
<evidence type="ECO:0000256" key="4">
    <source>
        <dbReference type="SAM" id="MobiDB-lite"/>
    </source>
</evidence>
<feature type="compositionally biased region" description="Low complexity" evidence="4">
    <location>
        <begin position="406"/>
        <end position="425"/>
    </location>
</feature>
<evidence type="ECO:0000256" key="3">
    <source>
        <dbReference type="PROSITE-ProRule" id="PRU10141"/>
    </source>
</evidence>
<dbReference type="GO" id="GO:0000226">
    <property type="term" value="P:microtubule cytoskeleton organization"/>
    <property type="evidence" value="ECO:0007669"/>
    <property type="project" value="TreeGrafter"/>
</dbReference>
<proteinExistence type="predicted"/>
<evidence type="ECO:0000259" key="5">
    <source>
        <dbReference type="PROSITE" id="PS50011"/>
    </source>
</evidence>
<dbReference type="PANTHER" id="PTHR24346">
    <property type="entry name" value="MAP/MICROTUBULE AFFINITY-REGULATING KINASE"/>
    <property type="match status" value="1"/>
</dbReference>
<dbReference type="GO" id="GO:0005524">
    <property type="term" value="F:ATP binding"/>
    <property type="evidence" value="ECO:0007669"/>
    <property type="project" value="UniProtKB-UniRule"/>
</dbReference>
<dbReference type="STRING" id="1314781.A0A165E055"/>
<dbReference type="InParanoid" id="A0A165E055"/>
<feature type="compositionally biased region" description="Low complexity" evidence="4">
    <location>
        <begin position="433"/>
        <end position="446"/>
    </location>
</feature>
<dbReference type="InterPro" id="IPR011009">
    <property type="entry name" value="Kinase-like_dom_sf"/>
</dbReference>
<dbReference type="PANTHER" id="PTHR24346:SF76">
    <property type="entry name" value="NON-SPECIFIC SERINE_THREONINE PROTEIN KINASE"/>
    <property type="match status" value="1"/>
</dbReference>
<dbReference type="OrthoDB" id="4062651at2759"/>
<accession>A0A165E055</accession>
<dbReference type="EMBL" id="KV426177">
    <property type="protein sequence ID" value="KZV85787.1"/>
    <property type="molecule type" value="Genomic_DNA"/>
</dbReference>
<protein>
    <submittedName>
        <fullName evidence="6">Kinase-like protein</fullName>
    </submittedName>
</protein>
<reference evidence="6 7" key="1">
    <citation type="journal article" date="2016" name="Mol. Biol. Evol.">
        <title>Comparative Genomics of Early-Diverging Mushroom-Forming Fungi Provides Insights into the Origins of Lignocellulose Decay Capabilities.</title>
        <authorList>
            <person name="Nagy L.G."/>
            <person name="Riley R."/>
            <person name="Tritt A."/>
            <person name="Adam C."/>
            <person name="Daum C."/>
            <person name="Floudas D."/>
            <person name="Sun H."/>
            <person name="Yadav J.S."/>
            <person name="Pangilinan J."/>
            <person name="Larsson K.H."/>
            <person name="Matsuura K."/>
            <person name="Barry K."/>
            <person name="Labutti K."/>
            <person name="Kuo R."/>
            <person name="Ohm R.A."/>
            <person name="Bhattacharya S.S."/>
            <person name="Shirouzu T."/>
            <person name="Yoshinaga Y."/>
            <person name="Martin F.M."/>
            <person name="Grigoriev I.V."/>
            <person name="Hibbett D.S."/>
        </authorList>
    </citation>
    <scope>NUCLEOTIDE SEQUENCE [LARGE SCALE GENOMIC DNA]</scope>
    <source>
        <strain evidence="6 7">HHB12029</strain>
    </source>
</reference>
<evidence type="ECO:0000313" key="7">
    <source>
        <dbReference type="Proteomes" id="UP000077266"/>
    </source>
</evidence>
<evidence type="ECO:0000256" key="1">
    <source>
        <dbReference type="ARBA" id="ARBA00022741"/>
    </source>
</evidence>
<feature type="domain" description="Protein kinase" evidence="5">
    <location>
        <begin position="43"/>
        <end position="361"/>
    </location>
</feature>
<dbReference type="Proteomes" id="UP000077266">
    <property type="component" value="Unassembled WGS sequence"/>
</dbReference>
<dbReference type="GO" id="GO:0004674">
    <property type="term" value="F:protein serine/threonine kinase activity"/>
    <property type="evidence" value="ECO:0007669"/>
    <property type="project" value="TreeGrafter"/>
</dbReference>
<dbReference type="InterPro" id="IPR000719">
    <property type="entry name" value="Prot_kinase_dom"/>
</dbReference>
<name>A0A165E055_EXIGL</name>
<dbReference type="PROSITE" id="PS00108">
    <property type="entry name" value="PROTEIN_KINASE_ST"/>
    <property type="match status" value="1"/>
</dbReference>
<dbReference type="PROSITE" id="PS50011">
    <property type="entry name" value="PROTEIN_KINASE_DOM"/>
    <property type="match status" value="1"/>
</dbReference>
<gene>
    <name evidence="6" type="ORF">EXIGLDRAFT_622647</name>
</gene>
<evidence type="ECO:0000256" key="2">
    <source>
        <dbReference type="ARBA" id="ARBA00022840"/>
    </source>
</evidence>
<keyword evidence="7" id="KW-1185">Reference proteome</keyword>
<keyword evidence="1 3" id="KW-0547">Nucleotide-binding</keyword>
<feature type="region of interest" description="Disordered" evidence="4">
    <location>
        <begin position="194"/>
        <end position="226"/>
    </location>
</feature>
<dbReference type="PROSITE" id="PS00107">
    <property type="entry name" value="PROTEIN_KINASE_ATP"/>
    <property type="match status" value="1"/>
</dbReference>
<feature type="binding site" evidence="3">
    <location>
        <position position="72"/>
    </location>
    <ligand>
        <name>ATP</name>
        <dbReference type="ChEBI" id="CHEBI:30616"/>
    </ligand>
</feature>
<dbReference type="GO" id="GO:0035556">
    <property type="term" value="P:intracellular signal transduction"/>
    <property type="evidence" value="ECO:0007669"/>
    <property type="project" value="TreeGrafter"/>
</dbReference>
<feature type="compositionally biased region" description="Low complexity" evidence="4">
    <location>
        <begin position="196"/>
        <end position="206"/>
    </location>
</feature>
<keyword evidence="6" id="KW-0418">Kinase</keyword>
<dbReference type="SMART" id="SM00220">
    <property type="entry name" value="S_TKc"/>
    <property type="match status" value="1"/>
</dbReference>
<dbReference type="SUPFAM" id="SSF56112">
    <property type="entry name" value="Protein kinase-like (PK-like)"/>
    <property type="match status" value="1"/>
</dbReference>
<evidence type="ECO:0000313" key="6">
    <source>
        <dbReference type="EMBL" id="KZV85787.1"/>
    </source>
</evidence>
<dbReference type="AlphaFoldDB" id="A0A165E055"/>
<feature type="region of interest" description="Disordered" evidence="4">
    <location>
        <begin position="238"/>
        <end position="263"/>
    </location>
</feature>
<dbReference type="GO" id="GO:0005737">
    <property type="term" value="C:cytoplasm"/>
    <property type="evidence" value="ECO:0007669"/>
    <property type="project" value="TreeGrafter"/>
</dbReference>
<keyword evidence="2 3" id="KW-0067">ATP-binding</keyword>
<dbReference type="Gene3D" id="1.10.510.10">
    <property type="entry name" value="Transferase(Phosphotransferase) domain 1"/>
    <property type="match status" value="2"/>
</dbReference>
<dbReference type="InterPro" id="IPR017441">
    <property type="entry name" value="Protein_kinase_ATP_BS"/>
</dbReference>
<feature type="region of interest" description="Disordered" evidence="4">
    <location>
        <begin position="368"/>
        <end position="478"/>
    </location>
</feature>